<keyword evidence="1 2" id="KW-0129">CBS domain</keyword>
<feature type="domain" description="CBS" evidence="4">
    <location>
        <begin position="77"/>
        <end position="131"/>
    </location>
</feature>
<dbReference type="PANTHER" id="PTHR43080">
    <property type="entry name" value="CBS DOMAIN-CONTAINING PROTEIN CBSX3, MITOCHONDRIAL"/>
    <property type="match status" value="1"/>
</dbReference>
<name>A0A4R6SFM5_LABRH</name>
<dbReference type="InterPro" id="IPR051257">
    <property type="entry name" value="Diverse_CBS-Domain"/>
</dbReference>
<dbReference type="InterPro" id="IPR046342">
    <property type="entry name" value="CBS_dom_sf"/>
</dbReference>
<dbReference type="PROSITE" id="PS51371">
    <property type="entry name" value="CBS"/>
    <property type="match status" value="1"/>
</dbReference>
<dbReference type="SUPFAM" id="SSF54631">
    <property type="entry name" value="CBS-domain pair"/>
    <property type="match status" value="1"/>
</dbReference>
<sequence>MPITTVAKSGTTVTTVMTPAAVTITPDTTRVQLQDLRGAMRSGGVPVVGPQGTLLGVVSGVDAVDPARPNGTVRELMSTSTATVRSDTPIEDAAALARDGAQRLFVVREGKLVGVVTRKDILATADAQITRQIERTVIGMLPDLDARCLRVKVDDGQVFLVGRVPWHRDVDACSRVAAAVRGVKAVVNRLDYVWDDRPRGRWSVHHHG</sequence>
<dbReference type="InterPro" id="IPR000644">
    <property type="entry name" value="CBS_dom"/>
</dbReference>
<evidence type="ECO:0000259" key="4">
    <source>
        <dbReference type="PROSITE" id="PS51371"/>
    </source>
</evidence>
<dbReference type="Pfam" id="PF04972">
    <property type="entry name" value="BON"/>
    <property type="match status" value="1"/>
</dbReference>
<evidence type="ECO:0000313" key="5">
    <source>
        <dbReference type="EMBL" id="TDQ00394.1"/>
    </source>
</evidence>
<proteinExistence type="predicted"/>
<evidence type="ECO:0000313" key="6">
    <source>
        <dbReference type="Proteomes" id="UP000295444"/>
    </source>
</evidence>
<protein>
    <submittedName>
        <fullName evidence="5">CBS domain protein</fullName>
    </submittedName>
</protein>
<accession>A0A4R6SFM5</accession>
<dbReference type="SMART" id="SM00116">
    <property type="entry name" value="CBS"/>
    <property type="match status" value="2"/>
</dbReference>
<evidence type="ECO:0000259" key="3">
    <source>
        <dbReference type="PROSITE" id="PS50914"/>
    </source>
</evidence>
<dbReference type="EMBL" id="SNXZ01000002">
    <property type="protein sequence ID" value="TDQ00394.1"/>
    <property type="molecule type" value="Genomic_DNA"/>
</dbReference>
<dbReference type="Pfam" id="PF00571">
    <property type="entry name" value="CBS"/>
    <property type="match status" value="1"/>
</dbReference>
<dbReference type="AlphaFoldDB" id="A0A4R6SFM5"/>
<keyword evidence="6" id="KW-1185">Reference proteome</keyword>
<dbReference type="Gene3D" id="3.30.1340.30">
    <property type="match status" value="1"/>
</dbReference>
<gene>
    <name evidence="5" type="ORF">EV186_102255</name>
</gene>
<dbReference type="PROSITE" id="PS50914">
    <property type="entry name" value="BON"/>
    <property type="match status" value="1"/>
</dbReference>
<evidence type="ECO:0000256" key="2">
    <source>
        <dbReference type="PROSITE-ProRule" id="PRU00703"/>
    </source>
</evidence>
<feature type="domain" description="BON" evidence="3">
    <location>
        <begin position="126"/>
        <end position="194"/>
    </location>
</feature>
<organism evidence="5 6">
    <name type="scientific">Labedaea rhizosphaerae</name>
    <dbReference type="NCBI Taxonomy" id="598644"/>
    <lineage>
        <taxon>Bacteria</taxon>
        <taxon>Bacillati</taxon>
        <taxon>Actinomycetota</taxon>
        <taxon>Actinomycetes</taxon>
        <taxon>Pseudonocardiales</taxon>
        <taxon>Pseudonocardiaceae</taxon>
        <taxon>Labedaea</taxon>
    </lineage>
</organism>
<dbReference type="PANTHER" id="PTHR43080:SF2">
    <property type="entry name" value="CBS DOMAIN-CONTAINING PROTEIN"/>
    <property type="match status" value="1"/>
</dbReference>
<comment type="caution">
    <text evidence="5">The sequence shown here is derived from an EMBL/GenBank/DDBJ whole genome shotgun (WGS) entry which is preliminary data.</text>
</comment>
<dbReference type="RefSeq" id="WP_166659113.1">
    <property type="nucleotide sequence ID" value="NZ_SNXZ01000002.1"/>
</dbReference>
<dbReference type="Gene3D" id="3.10.580.10">
    <property type="entry name" value="CBS-domain"/>
    <property type="match status" value="2"/>
</dbReference>
<dbReference type="InterPro" id="IPR007055">
    <property type="entry name" value="BON_dom"/>
</dbReference>
<reference evidence="5 6" key="1">
    <citation type="submission" date="2019-03" db="EMBL/GenBank/DDBJ databases">
        <title>Genomic Encyclopedia of Type Strains, Phase IV (KMG-IV): sequencing the most valuable type-strain genomes for metagenomic binning, comparative biology and taxonomic classification.</title>
        <authorList>
            <person name="Goeker M."/>
        </authorList>
    </citation>
    <scope>NUCLEOTIDE SEQUENCE [LARGE SCALE GENOMIC DNA]</scope>
    <source>
        <strain evidence="5 6">DSM 45361</strain>
    </source>
</reference>
<dbReference type="Proteomes" id="UP000295444">
    <property type="component" value="Unassembled WGS sequence"/>
</dbReference>
<evidence type="ECO:0000256" key="1">
    <source>
        <dbReference type="ARBA" id="ARBA00023122"/>
    </source>
</evidence>